<dbReference type="AlphaFoldDB" id="A0A3N1UHU1"/>
<evidence type="ECO:0000313" key="3">
    <source>
        <dbReference type="Proteomes" id="UP000276223"/>
    </source>
</evidence>
<comment type="caution">
    <text evidence="2">The sequence shown here is derived from an EMBL/GenBank/DDBJ whole genome shotgun (WGS) entry which is preliminary data.</text>
</comment>
<accession>A0A3N1UHU1</accession>
<organism evidence="2 3">
    <name type="scientific">Desulfosoma caldarium</name>
    <dbReference type="NCBI Taxonomy" id="610254"/>
    <lineage>
        <taxon>Bacteria</taxon>
        <taxon>Pseudomonadati</taxon>
        <taxon>Thermodesulfobacteriota</taxon>
        <taxon>Syntrophobacteria</taxon>
        <taxon>Syntrophobacterales</taxon>
        <taxon>Syntrophobacteraceae</taxon>
        <taxon>Desulfosoma</taxon>
    </lineage>
</organism>
<keyword evidence="3" id="KW-1185">Reference proteome</keyword>
<protein>
    <submittedName>
        <fullName evidence="2">Uncharacterized protein</fullName>
    </submittedName>
</protein>
<name>A0A3N1UHU1_9BACT</name>
<proteinExistence type="predicted"/>
<dbReference type="EMBL" id="RJVA01000013">
    <property type="protein sequence ID" value="ROQ90824.1"/>
    <property type="molecule type" value="Genomic_DNA"/>
</dbReference>
<sequence length="156" mass="17978">MHGGFQKTFPSPMPGPRHKRDRIKRHRAQDKGQESFQPDRFSRVALILERDHLQPRDLLIALDREPVEHTVSQALMQGEIRKAGACGALFGLVDPQFFGGVMEILRRVDSPYLPWAASRADLLLSRPLYALKSTIPPWILSRYSFAFLYRYYAAKR</sequence>
<dbReference type="Proteomes" id="UP000276223">
    <property type="component" value="Unassembled WGS sequence"/>
</dbReference>
<feature type="region of interest" description="Disordered" evidence="1">
    <location>
        <begin position="1"/>
        <end position="35"/>
    </location>
</feature>
<gene>
    <name evidence="2" type="ORF">EDC27_2079</name>
</gene>
<evidence type="ECO:0000256" key="1">
    <source>
        <dbReference type="SAM" id="MobiDB-lite"/>
    </source>
</evidence>
<evidence type="ECO:0000313" key="2">
    <source>
        <dbReference type="EMBL" id="ROQ90824.1"/>
    </source>
</evidence>
<reference evidence="2 3" key="1">
    <citation type="submission" date="2018-11" db="EMBL/GenBank/DDBJ databases">
        <title>Genomic Encyclopedia of Type Strains, Phase IV (KMG-IV): sequencing the most valuable type-strain genomes for metagenomic binning, comparative biology and taxonomic classification.</title>
        <authorList>
            <person name="Goeker M."/>
        </authorList>
    </citation>
    <scope>NUCLEOTIDE SEQUENCE [LARGE SCALE GENOMIC DNA]</scope>
    <source>
        <strain evidence="2 3">DSM 22027</strain>
    </source>
</reference>
<feature type="compositionally biased region" description="Basic residues" evidence="1">
    <location>
        <begin position="16"/>
        <end position="28"/>
    </location>
</feature>